<keyword evidence="10" id="KW-1185">Reference proteome</keyword>
<dbReference type="EMBL" id="FXBL01000004">
    <property type="protein sequence ID" value="SMH55752.1"/>
    <property type="molecule type" value="Genomic_DNA"/>
</dbReference>
<keyword evidence="5 8" id="KW-0812">Transmembrane</keyword>
<keyword evidence="3" id="KW-0813">Transport</keyword>
<dbReference type="Proteomes" id="UP000193083">
    <property type="component" value="Unassembled WGS sequence"/>
</dbReference>
<comment type="similarity">
    <text evidence="2 8">Belongs to the 4-toluene sulfonate uptake permease (TSUP) (TC 2.A.102) family.</text>
</comment>
<evidence type="ECO:0000313" key="9">
    <source>
        <dbReference type="EMBL" id="SMH55752.1"/>
    </source>
</evidence>
<dbReference type="Pfam" id="PF01925">
    <property type="entry name" value="TauE"/>
    <property type="match status" value="1"/>
</dbReference>
<dbReference type="GO" id="GO:0005886">
    <property type="term" value="C:plasma membrane"/>
    <property type="evidence" value="ECO:0007669"/>
    <property type="project" value="UniProtKB-SubCell"/>
</dbReference>
<dbReference type="PANTHER" id="PTHR30269:SF37">
    <property type="entry name" value="MEMBRANE TRANSPORTER PROTEIN"/>
    <property type="match status" value="1"/>
</dbReference>
<evidence type="ECO:0000256" key="8">
    <source>
        <dbReference type="RuleBase" id="RU363041"/>
    </source>
</evidence>
<sequence>MQLPSFDGLFLILAVTVLVAGFARGLSGFGTGLIVAPVAGALYGPKAAFVILVIIDSLPTIPVTIPALRIAVWRDVLPAVAGLMLFIPAGVFILTIADPVVLRWFICIAILLCAVALWRGWRYRGERTPPKSFGVGAMAGVLSGIAQIPGPPVLVYWLASPLPSAIIRSNLLSLFFISELMSFATAWTSGLFEAPVVAIALGATPVYFAGLLAGWAAHGRTSDAHYRQITLSLVVLSAFLALPWSDIASAAGL</sequence>
<dbReference type="InterPro" id="IPR002781">
    <property type="entry name" value="TM_pro_TauE-like"/>
</dbReference>
<organism evidence="9 10">
    <name type="scientific">Mesorhizobium australicum</name>
    <dbReference type="NCBI Taxonomy" id="536018"/>
    <lineage>
        <taxon>Bacteria</taxon>
        <taxon>Pseudomonadati</taxon>
        <taxon>Pseudomonadota</taxon>
        <taxon>Alphaproteobacteria</taxon>
        <taxon>Hyphomicrobiales</taxon>
        <taxon>Phyllobacteriaceae</taxon>
        <taxon>Mesorhizobium</taxon>
    </lineage>
</organism>
<protein>
    <recommendedName>
        <fullName evidence="8">Probable membrane transporter protein</fullName>
    </recommendedName>
</protein>
<reference evidence="9 10" key="1">
    <citation type="submission" date="2017-04" db="EMBL/GenBank/DDBJ databases">
        <authorList>
            <person name="Afonso C.L."/>
            <person name="Miller P.J."/>
            <person name="Scott M.A."/>
            <person name="Spackman E."/>
            <person name="Goraichik I."/>
            <person name="Dimitrov K.M."/>
            <person name="Suarez D.L."/>
            <person name="Swayne D.E."/>
        </authorList>
    </citation>
    <scope>NUCLEOTIDE SEQUENCE [LARGE SCALE GENOMIC DNA]</scope>
    <source>
        <strain evidence="9 10">B5P</strain>
    </source>
</reference>
<keyword evidence="6 8" id="KW-1133">Transmembrane helix</keyword>
<accession>A0A1X7PUD4</accession>
<feature type="transmembrane region" description="Helical" evidence="8">
    <location>
        <begin position="33"/>
        <end position="55"/>
    </location>
</feature>
<name>A0A1X7PUD4_9HYPH</name>
<gene>
    <name evidence="9" type="ORF">SAMN02982922_5386</name>
</gene>
<evidence type="ECO:0000256" key="7">
    <source>
        <dbReference type="ARBA" id="ARBA00023136"/>
    </source>
</evidence>
<evidence type="ECO:0000256" key="4">
    <source>
        <dbReference type="ARBA" id="ARBA00022475"/>
    </source>
</evidence>
<dbReference type="RefSeq" id="WP_085466974.1">
    <property type="nucleotide sequence ID" value="NZ_FXBL01000004.1"/>
</dbReference>
<proteinExistence type="inferred from homology"/>
<evidence type="ECO:0000256" key="1">
    <source>
        <dbReference type="ARBA" id="ARBA00004651"/>
    </source>
</evidence>
<feature type="transmembrane region" description="Helical" evidence="8">
    <location>
        <begin position="196"/>
        <end position="217"/>
    </location>
</feature>
<keyword evidence="7 8" id="KW-0472">Membrane</keyword>
<feature type="transmembrane region" description="Helical" evidence="8">
    <location>
        <begin position="165"/>
        <end position="184"/>
    </location>
</feature>
<keyword evidence="4 8" id="KW-1003">Cell membrane</keyword>
<feature type="transmembrane region" description="Helical" evidence="8">
    <location>
        <begin position="229"/>
        <end position="251"/>
    </location>
</feature>
<evidence type="ECO:0000313" key="10">
    <source>
        <dbReference type="Proteomes" id="UP000193083"/>
    </source>
</evidence>
<evidence type="ECO:0000256" key="6">
    <source>
        <dbReference type="ARBA" id="ARBA00022989"/>
    </source>
</evidence>
<evidence type="ECO:0000256" key="2">
    <source>
        <dbReference type="ARBA" id="ARBA00009142"/>
    </source>
</evidence>
<dbReference type="InterPro" id="IPR052017">
    <property type="entry name" value="TSUP"/>
</dbReference>
<dbReference type="AlphaFoldDB" id="A0A1X7PUD4"/>
<evidence type="ECO:0000256" key="5">
    <source>
        <dbReference type="ARBA" id="ARBA00022692"/>
    </source>
</evidence>
<feature type="transmembrane region" description="Helical" evidence="8">
    <location>
        <begin position="76"/>
        <end position="96"/>
    </location>
</feature>
<feature type="transmembrane region" description="Helical" evidence="8">
    <location>
        <begin position="133"/>
        <end position="159"/>
    </location>
</feature>
<evidence type="ECO:0000256" key="3">
    <source>
        <dbReference type="ARBA" id="ARBA00022448"/>
    </source>
</evidence>
<feature type="transmembrane region" description="Helical" evidence="8">
    <location>
        <begin position="102"/>
        <end position="121"/>
    </location>
</feature>
<dbReference type="OrthoDB" id="9795324at2"/>
<dbReference type="PANTHER" id="PTHR30269">
    <property type="entry name" value="TRANSMEMBRANE PROTEIN YFCA"/>
    <property type="match status" value="1"/>
</dbReference>
<comment type="subcellular location">
    <subcellularLocation>
        <location evidence="1 8">Cell membrane</location>
        <topology evidence="1 8">Multi-pass membrane protein</topology>
    </subcellularLocation>
</comment>